<feature type="transmembrane region" description="Helical" evidence="8">
    <location>
        <begin position="258"/>
        <end position="280"/>
    </location>
</feature>
<organism evidence="11 12">
    <name type="scientific">Pelagibacterium lentulum</name>
    <dbReference type="NCBI Taxonomy" id="2029865"/>
    <lineage>
        <taxon>Bacteria</taxon>
        <taxon>Pseudomonadati</taxon>
        <taxon>Pseudomonadota</taxon>
        <taxon>Alphaproteobacteria</taxon>
        <taxon>Hyphomicrobiales</taxon>
        <taxon>Devosiaceae</taxon>
        <taxon>Pelagibacterium</taxon>
    </lineage>
</organism>
<evidence type="ECO:0000256" key="7">
    <source>
        <dbReference type="ARBA" id="ARBA00023136"/>
    </source>
</evidence>
<dbReference type="PANTHER" id="PTHR43398:SF1">
    <property type="entry name" value="DOLICHOL-PHOSPHATE MANNOSYLTRANSFERASE SUBUNIT 1"/>
    <property type="match status" value="1"/>
</dbReference>
<evidence type="ECO:0000256" key="5">
    <source>
        <dbReference type="ARBA" id="ARBA00022692"/>
    </source>
</evidence>
<evidence type="ECO:0000256" key="2">
    <source>
        <dbReference type="ARBA" id="ARBA00006739"/>
    </source>
</evidence>
<dbReference type="Pfam" id="PF00535">
    <property type="entry name" value="Glycos_transf_2"/>
    <property type="match status" value="1"/>
</dbReference>
<keyword evidence="5 8" id="KW-0812">Transmembrane</keyword>
<dbReference type="Pfam" id="PF04138">
    <property type="entry name" value="GtrA_DPMS_TM"/>
    <property type="match status" value="1"/>
</dbReference>
<keyword evidence="7 8" id="KW-0472">Membrane</keyword>
<dbReference type="CDD" id="cd06442">
    <property type="entry name" value="DPM1_like"/>
    <property type="match status" value="1"/>
</dbReference>
<dbReference type="InterPro" id="IPR007267">
    <property type="entry name" value="GtrA_DPMS_TM"/>
</dbReference>
<comment type="subcellular location">
    <subcellularLocation>
        <location evidence="1">Membrane</location>
        <topology evidence="1">Multi-pass membrane protein</topology>
    </subcellularLocation>
</comment>
<protein>
    <submittedName>
        <fullName evidence="11">Dolichol monophosphate mannose synthase</fullName>
    </submittedName>
</protein>
<evidence type="ECO:0000256" key="8">
    <source>
        <dbReference type="SAM" id="Phobius"/>
    </source>
</evidence>
<dbReference type="GO" id="GO:0016020">
    <property type="term" value="C:membrane"/>
    <property type="evidence" value="ECO:0007669"/>
    <property type="project" value="UniProtKB-SubCell"/>
</dbReference>
<keyword evidence="4" id="KW-0808">Transferase</keyword>
<comment type="caution">
    <text evidence="11">The sequence shown here is derived from an EMBL/GenBank/DDBJ whole genome shotgun (WGS) entry which is preliminary data.</text>
</comment>
<evidence type="ECO:0000313" key="12">
    <source>
        <dbReference type="Proteomes" id="UP000596977"/>
    </source>
</evidence>
<evidence type="ECO:0000256" key="1">
    <source>
        <dbReference type="ARBA" id="ARBA00004141"/>
    </source>
</evidence>
<dbReference type="AlphaFoldDB" id="A0A916RJP0"/>
<evidence type="ECO:0000259" key="10">
    <source>
        <dbReference type="Pfam" id="PF04138"/>
    </source>
</evidence>
<dbReference type="EMBL" id="BMKB01000004">
    <property type="protein sequence ID" value="GGA56451.1"/>
    <property type="molecule type" value="Genomic_DNA"/>
</dbReference>
<feature type="transmembrane region" description="Helical" evidence="8">
    <location>
        <begin position="353"/>
        <end position="372"/>
    </location>
</feature>
<evidence type="ECO:0000256" key="4">
    <source>
        <dbReference type="ARBA" id="ARBA00022679"/>
    </source>
</evidence>
<dbReference type="PANTHER" id="PTHR43398">
    <property type="entry name" value="DOLICHOL-PHOSPHATE MANNOSYLTRANSFERASE SUBUNIT 1"/>
    <property type="match status" value="1"/>
</dbReference>
<dbReference type="InterPro" id="IPR029044">
    <property type="entry name" value="Nucleotide-diphossugar_trans"/>
</dbReference>
<keyword evidence="3" id="KW-0328">Glycosyltransferase</keyword>
<dbReference type="InterPro" id="IPR001173">
    <property type="entry name" value="Glyco_trans_2-like"/>
</dbReference>
<keyword evidence="12" id="KW-1185">Reference proteome</keyword>
<proteinExistence type="inferred from homology"/>
<comment type="similarity">
    <text evidence="2">Belongs to the glycosyltransferase 2 family.</text>
</comment>
<keyword evidence="6 8" id="KW-1133">Transmembrane helix</keyword>
<feature type="transmembrane region" description="Helical" evidence="8">
    <location>
        <begin position="292"/>
        <end position="309"/>
    </location>
</feature>
<dbReference type="GO" id="GO:0000271">
    <property type="term" value="P:polysaccharide biosynthetic process"/>
    <property type="evidence" value="ECO:0007669"/>
    <property type="project" value="InterPro"/>
</dbReference>
<accession>A0A916RJP0</accession>
<feature type="transmembrane region" description="Helical" evidence="8">
    <location>
        <begin position="321"/>
        <end position="347"/>
    </location>
</feature>
<dbReference type="GO" id="GO:0009247">
    <property type="term" value="P:glycolipid biosynthetic process"/>
    <property type="evidence" value="ECO:0007669"/>
    <property type="project" value="TreeGrafter"/>
</dbReference>
<gene>
    <name evidence="11" type="ORF">GCM10011499_28280</name>
</gene>
<evidence type="ECO:0000259" key="9">
    <source>
        <dbReference type="Pfam" id="PF00535"/>
    </source>
</evidence>
<reference evidence="11 12" key="1">
    <citation type="journal article" date="2014" name="Int. J. Syst. Evol. Microbiol.">
        <title>Complete genome sequence of Corynebacterium casei LMG S-19264T (=DSM 44701T), isolated from a smear-ripened cheese.</title>
        <authorList>
            <consortium name="US DOE Joint Genome Institute (JGI-PGF)"/>
            <person name="Walter F."/>
            <person name="Albersmeier A."/>
            <person name="Kalinowski J."/>
            <person name="Ruckert C."/>
        </authorList>
    </citation>
    <scope>NUCLEOTIDE SEQUENCE [LARGE SCALE GENOMIC DNA]</scope>
    <source>
        <strain evidence="11 12">CGMCC 1.15896</strain>
    </source>
</reference>
<feature type="domain" description="Glycosyltransferase 2-like" evidence="9">
    <location>
        <begin position="21"/>
        <end position="187"/>
    </location>
</feature>
<dbReference type="Proteomes" id="UP000596977">
    <property type="component" value="Unassembled WGS sequence"/>
</dbReference>
<dbReference type="GO" id="GO:0004582">
    <property type="term" value="F:dolichyl-phosphate beta-D-mannosyltransferase activity"/>
    <property type="evidence" value="ECO:0007669"/>
    <property type="project" value="InterPro"/>
</dbReference>
<feature type="domain" description="GtrA/DPMS transmembrane" evidence="10">
    <location>
        <begin position="261"/>
        <end position="378"/>
    </location>
</feature>
<name>A0A916RJP0_9HYPH</name>
<dbReference type="SUPFAM" id="SSF53448">
    <property type="entry name" value="Nucleotide-diphospho-sugar transferases"/>
    <property type="match status" value="1"/>
</dbReference>
<evidence type="ECO:0000256" key="3">
    <source>
        <dbReference type="ARBA" id="ARBA00022676"/>
    </source>
</evidence>
<evidence type="ECO:0000256" key="6">
    <source>
        <dbReference type="ARBA" id="ARBA00022989"/>
    </source>
</evidence>
<evidence type="ECO:0000313" key="11">
    <source>
        <dbReference type="EMBL" id="GGA56451.1"/>
    </source>
</evidence>
<dbReference type="InterPro" id="IPR039528">
    <property type="entry name" value="DPM1-like"/>
</dbReference>
<dbReference type="Gene3D" id="3.90.550.10">
    <property type="entry name" value="Spore Coat Polysaccharide Biosynthesis Protein SpsA, Chain A"/>
    <property type="match status" value="1"/>
</dbReference>
<sequence>MSISASPAQPGMAAWTTPVLSVIVPTFNERDNIAPLIEKLEAALKDTAFEVIIVDDNSPDGTAELAKQIAAKKPYVRCIHRVGRRGLSSACIEGMASSAAEYVAVIDADHQHDEAILPDMLRRAQAGADVVVGSRYTGEGSSDEGFSRRRQAGSKLATRLSGILTGKSLSDPMSGFFLISRDLFNKVVPNLSREGFKILLDIIVSANAKANGQLSIAEVPYTFRPRFAGESKMSPLIVAQFLGLIVSKISRGILPTSFLLFSLVGASGVVVHMAMLTLAFEALDFNFANSQLVATLVAMTTNFILNNELTYADKRLRGRRFWIGLLSFYIVCSFGTLANVSVASVIYEANLANFFFAGIAGAVMSVVFNYSVTRVFTWR</sequence>